<name>A0ACD3AK25_9AGAR</name>
<evidence type="ECO:0000313" key="2">
    <source>
        <dbReference type="Proteomes" id="UP000308600"/>
    </source>
</evidence>
<gene>
    <name evidence="1" type="ORF">BDN72DRAFT_962338</name>
</gene>
<dbReference type="EMBL" id="ML208428">
    <property type="protein sequence ID" value="TFK65714.1"/>
    <property type="molecule type" value="Genomic_DNA"/>
</dbReference>
<accession>A0ACD3AK25</accession>
<protein>
    <submittedName>
        <fullName evidence="1">Uncharacterized protein</fullName>
    </submittedName>
</protein>
<sequence>MGREEMKMLFGKFMGRCFGPENAGPPSSLTRYPESMDNSPICTNPLTDFFTFGLTPSEAFLKLDSEIIRLETQLISLRGLRNTLPPISYIPNEVLSKIFLECHEHDTEPISGLDGSIRDLRARRGKMRLALSWVSSRWRSVALSCTELWSFMTGKDPDYIDACALRSRSLDLSLSLRELTLRSATPDNLGLFGVNHPRLQHLILTYVLFDWDSLLTSARNLTTLHVDCPRNKISIALLSEKLGTMPALTDCKLVKCLGISFGSSGKQTTLPNLQHLVLGDEYRSFTFLEHLDIPRASVHVISQQYSTDASAFRGMFQSLKIYQRKTTYWARDAIRHILFDYTDMKAFTLSISTSLPKLSSETHYPPSEQQVSRHFTINIGSYELPDECDPGLILCHHLPFTPTGLESAFLKGVLREALYCLAQVMNIRILKLLPIKREEAVGICVSKVKMGGLYTGPLDAPEELFSSVEDLEVDSVRYSSFMEFHNSVNRRV</sequence>
<reference evidence="1 2" key="1">
    <citation type="journal article" date="2019" name="Nat. Ecol. Evol.">
        <title>Megaphylogeny resolves global patterns of mushroom evolution.</title>
        <authorList>
            <person name="Varga T."/>
            <person name="Krizsan K."/>
            <person name="Foldi C."/>
            <person name="Dima B."/>
            <person name="Sanchez-Garcia M."/>
            <person name="Sanchez-Ramirez S."/>
            <person name="Szollosi G.J."/>
            <person name="Szarkandi J.G."/>
            <person name="Papp V."/>
            <person name="Albert L."/>
            <person name="Andreopoulos W."/>
            <person name="Angelini C."/>
            <person name="Antonin V."/>
            <person name="Barry K.W."/>
            <person name="Bougher N.L."/>
            <person name="Buchanan P."/>
            <person name="Buyck B."/>
            <person name="Bense V."/>
            <person name="Catcheside P."/>
            <person name="Chovatia M."/>
            <person name="Cooper J."/>
            <person name="Damon W."/>
            <person name="Desjardin D."/>
            <person name="Finy P."/>
            <person name="Geml J."/>
            <person name="Haridas S."/>
            <person name="Hughes K."/>
            <person name="Justo A."/>
            <person name="Karasinski D."/>
            <person name="Kautmanova I."/>
            <person name="Kiss B."/>
            <person name="Kocsube S."/>
            <person name="Kotiranta H."/>
            <person name="LaButti K.M."/>
            <person name="Lechner B.E."/>
            <person name="Liimatainen K."/>
            <person name="Lipzen A."/>
            <person name="Lukacs Z."/>
            <person name="Mihaltcheva S."/>
            <person name="Morgado L.N."/>
            <person name="Niskanen T."/>
            <person name="Noordeloos M.E."/>
            <person name="Ohm R.A."/>
            <person name="Ortiz-Santana B."/>
            <person name="Ovrebo C."/>
            <person name="Racz N."/>
            <person name="Riley R."/>
            <person name="Savchenko A."/>
            <person name="Shiryaev A."/>
            <person name="Soop K."/>
            <person name="Spirin V."/>
            <person name="Szebenyi C."/>
            <person name="Tomsovsky M."/>
            <person name="Tulloss R.E."/>
            <person name="Uehling J."/>
            <person name="Grigoriev I.V."/>
            <person name="Vagvolgyi C."/>
            <person name="Papp T."/>
            <person name="Martin F.M."/>
            <person name="Miettinen O."/>
            <person name="Hibbett D.S."/>
            <person name="Nagy L.G."/>
        </authorList>
    </citation>
    <scope>NUCLEOTIDE SEQUENCE [LARGE SCALE GENOMIC DNA]</scope>
    <source>
        <strain evidence="1 2">NL-1719</strain>
    </source>
</reference>
<proteinExistence type="predicted"/>
<keyword evidence="2" id="KW-1185">Reference proteome</keyword>
<evidence type="ECO:0000313" key="1">
    <source>
        <dbReference type="EMBL" id="TFK65714.1"/>
    </source>
</evidence>
<dbReference type="Proteomes" id="UP000308600">
    <property type="component" value="Unassembled WGS sequence"/>
</dbReference>
<organism evidence="1 2">
    <name type="scientific">Pluteus cervinus</name>
    <dbReference type="NCBI Taxonomy" id="181527"/>
    <lineage>
        <taxon>Eukaryota</taxon>
        <taxon>Fungi</taxon>
        <taxon>Dikarya</taxon>
        <taxon>Basidiomycota</taxon>
        <taxon>Agaricomycotina</taxon>
        <taxon>Agaricomycetes</taxon>
        <taxon>Agaricomycetidae</taxon>
        <taxon>Agaricales</taxon>
        <taxon>Pluteineae</taxon>
        <taxon>Pluteaceae</taxon>
        <taxon>Pluteus</taxon>
    </lineage>
</organism>